<name>A0A446CZ37_9BURK</name>
<dbReference type="EMBL" id="UFQC01000046">
    <property type="protein sequence ID" value="SSW73138.1"/>
    <property type="molecule type" value="Genomic_DNA"/>
</dbReference>
<gene>
    <name evidence="2" type="ORF">AVE30378_05516</name>
</gene>
<feature type="region of interest" description="Disordered" evidence="1">
    <location>
        <begin position="84"/>
        <end position="110"/>
    </location>
</feature>
<feature type="region of interest" description="Disordered" evidence="1">
    <location>
        <begin position="145"/>
        <end position="237"/>
    </location>
</feature>
<evidence type="ECO:0000256" key="1">
    <source>
        <dbReference type="SAM" id="MobiDB-lite"/>
    </source>
</evidence>
<protein>
    <submittedName>
        <fullName evidence="2">Uncharacterized protein</fullName>
    </submittedName>
</protein>
<organism evidence="2 3">
    <name type="scientific">Achromobacter veterisilvae</name>
    <dbReference type="NCBI Taxonomy" id="2069367"/>
    <lineage>
        <taxon>Bacteria</taxon>
        <taxon>Pseudomonadati</taxon>
        <taxon>Pseudomonadota</taxon>
        <taxon>Betaproteobacteria</taxon>
        <taxon>Burkholderiales</taxon>
        <taxon>Alcaligenaceae</taxon>
        <taxon>Achromobacter</taxon>
    </lineage>
</organism>
<feature type="region of interest" description="Disordered" evidence="1">
    <location>
        <begin position="252"/>
        <end position="291"/>
    </location>
</feature>
<proteinExistence type="predicted"/>
<evidence type="ECO:0000313" key="3">
    <source>
        <dbReference type="Proteomes" id="UP000289465"/>
    </source>
</evidence>
<dbReference type="AlphaFoldDB" id="A0A446CZ37"/>
<feature type="compositionally biased region" description="Basic and acidic residues" evidence="1">
    <location>
        <begin position="187"/>
        <end position="206"/>
    </location>
</feature>
<feature type="compositionally biased region" description="Basic and acidic residues" evidence="1">
    <location>
        <begin position="159"/>
        <end position="168"/>
    </location>
</feature>
<evidence type="ECO:0000313" key="2">
    <source>
        <dbReference type="EMBL" id="SSW73138.1"/>
    </source>
</evidence>
<feature type="compositionally biased region" description="Basic and acidic residues" evidence="1">
    <location>
        <begin position="282"/>
        <end position="291"/>
    </location>
</feature>
<feature type="region of interest" description="Disordered" evidence="1">
    <location>
        <begin position="27"/>
        <end position="69"/>
    </location>
</feature>
<feature type="compositionally biased region" description="Low complexity" evidence="1">
    <location>
        <begin position="147"/>
        <end position="158"/>
    </location>
</feature>
<sequence length="291" mass="31490">MTLCFLRGRGYFPWTRSTKINPSPLHFRPRRESPRAWAPGLARRTPGAGPAFSSQLSKQALQSTHDLSGTGPQVAAAIVRYPRGTGSRGARADACARHATPAPRLAVHRNPRRGQDHAFAHSGQIAQLRNGHHVQALRRVPRVHGNRCGPLRRLPRTGRGLEPRRRGNDAVAGTGGIRARRGTLQGLHDRRSPHADRACVQRHAQDAGRTAAPRQVHPRHDRPAEDPGDGAVALPPVQPEADAGRFHRRALAGRAGPGRGGLRSPGLAADRAGGLRVHARRPVADRPGHRL</sequence>
<dbReference type="Proteomes" id="UP000289465">
    <property type="component" value="Unassembled WGS sequence"/>
</dbReference>
<feature type="compositionally biased region" description="Polar residues" evidence="1">
    <location>
        <begin position="52"/>
        <end position="69"/>
    </location>
</feature>
<reference evidence="2 3" key="1">
    <citation type="submission" date="2018-07" db="EMBL/GenBank/DDBJ databases">
        <authorList>
            <person name="Peeters C."/>
        </authorList>
    </citation>
    <scope>NUCLEOTIDE SEQUENCE [LARGE SCALE GENOMIC DNA]</scope>
    <source>
        <strain evidence="2 3">LMG 30378</strain>
    </source>
</reference>
<accession>A0A446CZ37</accession>